<dbReference type="InterPro" id="IPR006847">
    <property type="entry name" value="IF2_N"/>
</dbReference>
<feature type="compositionally biased region" description="Basic and acidic residues" evidence="13">
    <location>
        <begin position="95"/>
        <end position="118"/>
    </location>
</feature>
<keyword evidence="16" id="KW-1185">Reference proteome</keyword>
<dbReference type="InterPro" id="IPR005225">
    <property type="entry name" value="Small_GTP-bd"/>
</dbReference>
<sequence length="852" mass="94534">MSKIKILETNKSLLNNAQTIFNRVLEMQTEADNQIRDIKAIESKILDIEKVKNEKARALLEQQRAEEEAKKAAEEARIAAEQKAKEEQQAEAEVQEVKPEPEKVQEPAPQKQEEKPQEKAPAPQMREQKPQAPQQGQRPDQRQQPRNDRPQQQGRPQQGQRDQRPQQQQRPAAGGNRPQQQGRPQGGQSDRPAGAQPAKKFASVAGPKQGQGFDHNKKTKKQMEEDRAKRPKIKERVFNIDDDDFPKGSRRYKHKKQQQQPKTVIEPIKIEKATITEETISVKLFSEKIGKPVSEILKKLLLLGMMSTINSQIDFDTAQLIADEFGIELEQKIAQTAEDILVEEEPDTEENLKKRPPIVTIMGHVDHGKTSLLDKIRLAKVTESEAGGITQHIGAYQVELNGEKITFIDTPGHEAFTAMRARGAQVTDIAIIVVAADDGIMPQTIEAINHAKSADVPIIVAINKIDRQNANIQKIMQELTEHNLLPEEWGGETIVVPVSAKTGEGIDKLLEMILLVAEVQELKANPDRLAKGTIVEAQLDKGRGPVATVLVENGTLKTGDTIIAGTAYGRVRAMVNDRGQTVSEALPSQPVEVIGFSEVPVAGDILHAAPADKLSKQVAEERKDKQKAEMLKKMSKVSLDDLFSQIAEGQIKDLNIVIKADVQGSVEAVRQSLEKLSNDEVRVRAIHCGVGAITETDVMLASAANAIIIGFNVRPDNMASAAADREKVDIRLYRIIYKAIEDITAAMKGMLEPEFEELVIGHAEVRQTFKVSSVGTIAGCYVTDGMIRRNAQARLLRDNVVIYEGELSSLKRFKDDAKEVAQGYECGLSLDRYDDIKEGDVVECFEMHEIAR</sequence>
<evidence type="ECO:0000256" key="5">
    <source>
        <dbReference type="ARBA" id="ARBA00022540"/>
    </source>
</evidence>
<dbReference type="FunFam" id="3.40.50.300:FF:000019">
    <property type="entry name" value="Translation initiation factor IF-2"/>
    <property type="match status" value="1"/>
</dbReference>
<evidence type="ECO:0000256" key="2">
    <source>
        <dbReference type="ARBA" id="ARBA00007733"/>
    </source>
</evidence>
<dbReference type="InterPro" id="IPR000795">
    <property type="entry name" value="T_Tr_GTP-bd_dom"/>
</dbReference>
<dbReference type="GO" id="GO:0005525">
    <property type="term" value="F:GTP binding"/>
    <property type="evidence" value="ECO:0007669"/>
    <property type="project" value="UniProtKB-KW"/>
</dbReference>
<evidence type="ECO:0000256" key="7">
    <source>
        <dbReference type="ARBA" id="ARBA00022917"/>
    </source>
</evidence>
<evidence type="ECO:0000256" key="10">
    <source>
        <dbReference type="HAMAP-Rule" id="MF_00100"/>
    </source>
</evidence>
<feature type="binding site" evidence="10">
    <location>
        <begin position="409"/>
        <end position="413"/>
    </location>
    <ligand>
        <name>GTP</name>
        <dbReference type="ChEBI" id="CHEBI:37565"/>
    </ligand>
</feature>
<dbReference type="InterPro" id="IPR053905">
    <property type="entry name" value="EF-G-like_DII"/>
</dbReference>
<feature type="region of interest" description="G-domain" evidence="10">
    <location>
        <begin position="357"/>
        <end position="505"/>
    </location>
</feature>
<dbReference type="HAMAP" id="MF_00100_B">
    <property type="entry name" value="IF_2_B"/>
    <property type="match status" value="1"/>
</dbReference>
<feature type="region of interest" description="Disordered" evidence="13">
    <location>
        <begin position="62"/>
        <end position="262"/>
    </location>
</feature>
<dbReference type="InterPro" id="IPR044145">
    <property type="entry name" value="IF2_II"/>
</dbReference>
<protein>
    <recommendedName>
        <fullName evidence="3 10">Translation initiation factor IF-2</fullName>
    </recommendedName>
</protein>
<dbReference type="FunFam" id="2.40.30.10:FF:000007">
    <property type="entry name" value="Translation initiation factor IF-2"/>
    <property type="match status" value="1"/>
</dbReference>
<dbReference type="Pfam" id="PF00009">
    <property type="entry name" value="GTP_EFTU"/>
    <property type="match status" value="1"/>
</dbReference>
<evidence type="ECO:0000256" key="3">
    <source>
        <dbReference type="ARBA" id="ARBA00020675"/>
    </source>
</evidence>
<dbReference type="GO" id="GO:0003924">
    <property type="term" value="F:GTPase activity"/>
    <property type="evidence" value="ECO:0007669"/>
    <property type="project" value="UniProtKB-UniRule"/>
</dbReference>
<feature type="compositionally biased region" description="Basic and acidic residues" evidence="13">
    <location>
        <begin position="221"/>
        <end position="239"/>
    </location>
</feature>
<evidence type="ECO:0000256" key="6">
    <source>
        <dbReference type="ARBA" id="ARBA00022741"/>
    </source>
</evidence>
<dbReference type="STRING" id="270498.CHK_1245"/>
<dbReference type="CDD" id="cd01887">
    <property type="entry name" value="IF2_eIF5B"/>
    <property type="match status" value="1"/>
</dbReference>
<dbReference type="RefSeq" id="WP_276528240.1">
    <property type="nucleotide sequence ID" value="NZ_SMCZ01000005.1"/>
</dbReference>
<dbReference type="PROSITE" id="PS01176">
    <property type="entry name" value="IF2"/>
    <property type="match status" value="1"/>
</dbReference>
<dbReference type="InterPro" id="IPR000178">
    <property type="entry name" value="TF_IF2_bacterial-like"/>
</dbReference>
<dbReference type="InterPro" id="IPR009000">
    <property type="entry name" value="Transl_B-barrel_sf"/>
</dbReference>
<keyword evidence="6 10" id="KW-0547">Nucleotide-binding</keyword>
<evidence type="ECO:0000313" key="16">
    <source>
        <dbReference type="Proteomes" id="UP000034076"/>
    </source>
</evidence>
<dbReference type="FunFam" id="3.40.50.10050:FF:000001">
    <property type="entry name" value="Translation initiation factor IF-2"/>
    <property type="match status" value="1"/>
</dbReference>
<dbReference type="Pfam" id="PF22042">
    <property type="entry name" value="EF-G_D2"/>
    <property type="match status" value="1"/>
</dbReference>
<feature type="compositionally biased region" description="Basic and acidic residues" evidence="13">
    <location>
        <begin position="62"/>
        <end position="88"/>
    </location>
</feature>
<dbReference type="NCBIfam" id="TIGR00231">
    <property type="entry name" value="small_GTP"/>
    <property type="match status" value="1"/>
</dbReference>
<evidence type="ECO:0000256" key="9">
    <source>
        <dbReference type="ARBA" id="ARBA00025162"/>
    </source>
</evidence>
<comment type="subcellular location">
    <subcellularLocation>
        <location evidence="1 10 12">Cytoplasm</location>
    </subcellularLocation>
</comment>
<dbReference type="Pfam" id="PF11987">
    <property type="entry name" value="IF-2"/>
    <property type="match status" value="1"/>
</dbReference>
<feature type="domain" description="Tr-type G" evidence="14">
    <location>
        <begin position="354"/>
        <end position="523"/>
    </location>
</feature>
<feature type="compositionally biased region" description="Low complexity" evidence="13">
    <location>
        <begin position="150"/>
        <end position="188"/>
    </location>
</feature>
<dbReference type="InterPro" id="IPR004161">
    <property type="entry name" value="EFTu-like_2"/>
</dbReference>
<evidence type="ECO:0000256" key="12">
    <source>
        <dbReference type="RuleBase" id="RU000645"/>
    </source>
</evidence>
<dbReference type="GO" id="GO:0003743">
    <property type="term" value="F:translation initiation factor activity"/>
    <property type="evidence" value="ECO:0007669"/>
    <property type="project" value="UniProtKB-UniRule"/>
</dbReference>
<evidence type="ECO:0000256" key="1">
    <source>
        <dbReference type="ARBA" id="ARBA00004496"/>
    </source>
</evidence>
<keyword evidence="4 10" id="KW-0963">Cytoplasm</keyword>
<gene>
    <name evidence="10" type="primary">infB</name>
    <name evidence="15" type="ORF">CHK_1245</name>
</gene>
<dbReference type="Pfam" id="PF03144">
    <property type="entry name" value="GTP_EFTU_D2"/>
    <property type="match status" value="1"/>
</dbReference>
<dbReference type="NCBIfam" id="TIGR00487">
    <property type="entry name" value="IF-2"/>
    <property type="match status" value="1"/>
</dbReference>
<dbReference type="FunFam" id="2.40.30.10:FF:000008">
    <property type="entry name" value="Translation initiation factor IF-2"/>
    <property type="match status" value="1"/>
</dbReference>
<proteinExistence type="inferred from homology"/>
<name>A0A0M2NM00_9FIRM</name>
<keyword evidence="8 10" id="KW-0342">GTP-binding</keyword>
<keyword evidence="7 10" id="KW-0648">Protein biosynthesis</keyword>
<dbReference type="InterPro" id="IPR027417">
    <property type="entry name" value="P-loop_NTPase"/>
</dbReference>
<feature type="compositionally biased region" description="Basic and acidic residues" evidence="13">
    <location>
        <begin position="139"/>
        <end position="149"/>
    </location>
</feature>
<evidence type="ECO:0000256" key="4">
    <source>
        <dbReference type="ARBA" id="ARBA00022490"/>
    </source>
</evidence>
<dbReference type="PANTHER" id="PTHR43381:SF5">
    <property type="entry name" value="TR-TYPE G DOMAIN-CONTAINING PROTEIN"/>
    <property type="match status" value="1"/>
</dbReference>
<organism evidence="15 16">
    <name type="scientific">Christensenella hongkongensis</name>
    <dbReference type="NCBI Taxonomy" id="270498"/>
    <lineage>
        <taxon>Bacteria</taxon>
        <taxon>Bacillati</taxon>
        <taxon>Bacillota</taxon>
        <taxon>Clostridia</taxon>
        <taxon>Christensenellales</taxon>
        <taxon>Christensenellaceae</taxon>
        <taxon>Christensenella</taxon>
    </lineage>
</organism>
<dbReference type="PATRIC" id="fig|270498.16.peg.205"/>
<evidence type="ECO:0000259" key="14">
    <source>
        <dbReference type="PROSITE" id="PS51722"/>
    </source>
</evidence>
<dbReference type="SUPFAM" id="SSF52540">
    <property type="entry name" value="P-loop containing nucleoside triphosphate hydrolases"/>
    <property type="match status" value="1"/>
</dbReference>
<feature type="binding site" evidence="10">
    <location>
        <begin position="363"/>
        <end position="370"/>
    </location>
    <ligand>
        <name>GTP</name>
        <dbReference type="ChEBI" id="CHEBI:37565"/>
    </ligand>
</feature>
<dbReference type="Gene3D" id="2.40.30.10">
    <property type="entry name" value="Translation factors"/>
    <property type="match status" value="2"/>
</dbReference>
<dbReference type="Pfam" id="PF04760">
    <property type="entry name" value="IF2_N"/>
    <property type="match status" value="1"/>
</dbReference>
<evidence type="ECO:0000256" key="13">
    <source>
        <dbReference type="SAM" id="MobiDB-lite"/>
    </source>
</evidence>
<dbReference type="PROSITE" id="PS51722">
    <property type="entry name" value="G_TR_2"/>
    <property type="match status" value="1"/>
</dbReference>
<keyword evidence="5 10" id="KW-0396">Initiation factor</keyword>
<dbReference type="SUPFAM" id="SSF52156">
    <property type="entry name" value="Initiation factor IF2/eIF5b, domain 3"/>
    <property type="match status" value="1"/>
</dbReference>
<evidence type="ECO:0000256" key="11">
    <source>
        <dbReference type="RuleBase" id="RU000644"/>
    </source>
</evidence>
<comment type="caution">
    <text evidence="15">The sequence shown here is derived from an EMBL/GenBank/DDBJ whole genome shotgun (WGS) entry which is preliminary data.</text>
</comment>
<dbReference type="EMBL" id="LAYJ01000078">
    <property type="protein sequence ID" value="KKI51457.1"/>
    <property type="molecule type" value="Genomic_DNA"/>
</dbReference>
<comment type="similarity">
    <text evidence="2 10 11">Belongs to the TRAFAC class translation factor GTPase superfamily. Classic translation factor GTPase family. IF-2 subfamily.</text>
</comment>
<evidence type="ECO:0000313" key="15">
    <source>
        <dbReference type="EMBL" id="KKI51457.1"/>
    </source>
</evidence>
<dbReference type="CDD" id="cd03692">
    <property type="entry name" value="mtIF2_IVc"/>
    <property type="match status" value="1"/>
</dbReference>
<reference evidence="15 16" key="1">
    <citation type="submission" date="2015-04" db="EMBL/GenBank/DDBJ databases">
        <title>Draft genome sequence of bacteremic isolate Catabacter hongkongensis type strain HKU16T.</title>
        <authorList>
            <person name="Lau S.K."/>
            <person name="Teng J.L."/>
            <person name="Huang Y."/>
            <person name="Curreem S.O."/>
            <person name="Tsui S.K."/>
            <person name="Woo P.C."/>
        </authorList>
    </citation>
    <scope>NUCLEOTIDE SEQUENCE [LARGE SCALE GENOMIC DNA]</scope>
    <source>
        <strain evidence="15 16">HKU16</strain>
    </source>
</reference>
<dbReference type="Gene3D" id="3.40.50.300">
    <property type="entry name" value="P-loop containing nucleotide triphosphate hydrolases"/>
    <property type="match status" value="1"/>
</dbReference>
<dbReference type="InterPro" id="IPR036925">
    <property type="entry name" value="TIF_IF2_dom3_sf"/>
</dbReference>
<accession>A0A0M2NM00</accession>
<dbReference type="InterPro" id="IPR015760">
    <property type="entry name" value="TIF_IF2"/>
</dbReference>
<dbReference type="InterPro" id="IPR023115">
    <property type="entry name" value="TIF_IF2_dom3"/>
</dbReference>
<dbReference type="Gene3D" id="3.40.50.10050">
    <property type="entry name" value="Translation initiation factor IF- 2, domain 3"/>
    <property type="match status" value="1"/>
</dbReference>
<dbReference type="SUPFAM" id="SSF50447">
    <property type="entry name" value="Translation proteins"/>
    <property type="match status" value="2"/>
</dbReference>
<dbReference type="PANTHER" id="PTHR43381">
    <property type="entry name" value="TRANSLATION INITIATION FACTOR IF-2-RELATED"/>
    <property type="match status" value="1"/>
</dbReference>
<comment type="function">
    <text evidence="9 10 11">One of the essential components for the initiation of protein synthesis. Protects formylmethionyl-tRNA from spontaneous hydrolysis and promotes its binding to the 30S ribosomal subunits. Also involved in the hydrolysis of GTP during the formation of the 70S ribosomal complex.</text>
</comment>
<feature type="binding site" evidence="10">
    <location>
        <begin position="463"/>
        <end position="466"/>
    </location>
    <ligand>
        <name>GTP</name>
        <dbReference type="ChEBI" id="CHEBI:37565"/>
    </ligand>
</feature>
<feature type="compositionally biased region" description="Low complexity" evidence="13">
    <location>
        <begin position="119"/>
        <end position="138"/>
    </location>
</feature>
<dbReference type="Proteomes" id="UP000034076">
    <property type="component" value="Unassembled WGS sequence"/>
</dbReference>
<evidence type="ECO:0000256" key="8">
    <source>
        <dbReference type="ARBA" id="ARBA00023134"/>
    </source>
</evidence>
<dbReference type="AlphaFoldDB" id="A0A0M2NM00"/>
<dbReference type="GO" id="GO:0005829">
    <property type="term" value="C:cytosol"/>
    <property type="evidence" value="ECO:0007669"/>
    <property type="project" value="TreeGrafter"/>
</dbReference>
<feature type="compositionally biased region" description="Basic residues" evidence="13">
    <location>
        <begin position="248"/>
        <end position="257"/>
    </location>
</feature>
<dbReference type="CDD" id="cd03702">
    <property type="entry name" value="IF2_mtIF2_II"/>
    <property type="match status" value="1"/>
</dbReference>